<gene>
    <name evidence="1" type="ORF">AMJ39_06330</name>
</gene>
<sequence length="387" mass="42254">MNRSSLSGFPSLICSGVLVAVLLSVGTVQVLAAPWTESVMPSGDLRYRFEYIDEEGADSRYRERIRARIGLTAAVGGDLDLVFRLASGGDDPVSTNQTLDGGFSTKEIWLDLVYIDWHPGCFRGFHLFGGKMRNPFRTPGKTELVWDGDLTLEGLAASFGRDLGKVSILASGGGFWVEERSQDDDSRLLGAQGGLEFELPLGDGEAFSDAVLVVGGSYYQFTEAEHFPTFYDASDEFGNSVVVQGANTIYTQDYEELEPFAELKFKIQGVPVALHGDYVMNLGVDDANDEDYGWLAGASIGTTNKRGDWKLYGDYRELMRDAVIGAYTDSDFGGGGTNSKGFELGFGYQIGKNVTAGATYFVNELGIGSDDQSRHYQRVQVDLQTKF</sequence>
<dbReference type="STRING" id="1703770.AMJ39_06330"/>
<evidence type="ECO:0008006" key="3">
    <source>
        <dbReference type="Google" id="ProtNLM"/>
    </source>
</evidence>
<dbReference type="AlphaFoldDB" id="A0A0S7WS63"/>
<protein>
    <recommendedName>
        <fullName evidence="3">Porin domain-containing protein</fullName>
    </recommendedName>
</protein>
<dbReference type="SUPFAM" id="SSF56935">
    <property type="entry name" value="Porins"/>
    <property type="match status" value="1"/>
</dbReference>
<dbReference type="Pfam" id="PF16930">
    <property type="entry name" value="Porin_5"/>
    <property type="match status" value="2"/>
</dbReference>
<evidence type="ECO:0000313" key="1">
    <source>
        <dbReference type="EMBL" id="KPJ52971.1"/>
    </source>
</evidence>
<name>A0A0S7WS63_UNCT6</name>
<reference evidence="1 2" key="1">
    <citation type="journal article" date="2015" name="Microbiome">
        <title>Genomic resolution of linkages in carbon, nitrogen, and sulfur cycling among widespread estuary sediment bacteria.</title>
        <authorList>
            <person name="Baker B.J."/>
            <person name="Lazar C.S."/>
            <person name="Teske A.P."/>
            <person name="Dick G.J."/>
        </authorList>
    </citation>
    <scope>NUCLEOTIDE SEQUENCE [LARGE SCALE GENOMIC DNA]</scope>
    <source>
        <strain evidence="1">DG_24</strain>
    </source>
</reference>
<dbReference type="Proteomes" id="UP000052008">
    <property type="component" value="Unassembled WGS sequence"/>
</dbReference>
<comment type="caution">
    <text evidence="1">The sequence shown here is derived from an EMBL/GenBank/DDBJ whole genome shotgun (WGS) entry which is preliminary data.</text>
</comment>
<dbReference type="EMBL" id="LIZS01000034">
    <property type="protein sequence ID" value="KPJ52971.1"/>
    <property type="molecule type" value="Genomic_DNA"/>
</dbReference>
<organism evidence="1 2">
    <name type="scientific">candidate division TA06 bacterium DG_24</name>
    <dbReference type="NCBI Taxonomy" id="1703770"/>
    <lineage>
        <taxon>Bacteria</taxon>
        <taxon>Bacteria division TA06</taxon>
    </lineage>
</organism>
<evidence type="ECO:0000313" key="2">
    <source>
        <dbReference type="Proteomes" id="UP000052008"/>
    </source>
</evidence>
<dbReference type="InterPro" id="IPR032638">
    <property type="entry name" value="Porin_5"/>
</dbReference>
<accession>A0A0S7WS63</accession>
<proteinExistence type="predicted"/>